<dbReference type="GeneID" id="98174690"/>
<sequence length="418" mass="47794">MSGSSQSPDIGNQTLSGFQVLLSSQPMPLSLNLPIPHYYLPIPEGNWRRITEAFHLHNAICKAMQSNKSYSGFLRKQRSDEELEMFTAVMTSTDRPHNISMSSTYFTKRRLSVAVIYNCNNDQKLRVEELLGDSPEVSSHPLLMVGIFAELQRDRVQKRVTAVNRVGDEIIEEVDRVLVERAEDVKSNSGKIWKFLKILQQCIANSKTAEEEVRAVRRQLEMITRQIETQSSAWTQQEFIDATNRYERRFEEIKMELDGMMAECRMTAENLTNMAALCMSEHSRLETAKATRLTNASSVIAAVAMVYLPATSLATIFAMPVFDFRNEWWNMHFKVEPSGNGTSSGLEGNDRFPSPSGPVLSGYFWIYLILSISLSGITWFLYQWWIKDDQNPPSSLWRIVWRQKHSERTAITARDNAV</sequence>
<protein>
    <submittedName>
        <fullName evidence="3">Uncharacterized protein</fullName>
    </submittedName>
</protein>
<evidence type="ECO:0000256" key="2">
    <source>
        <dbReference type="SAM" id="Phobius"/>
    </source>
</evidence>
<evidence type="ECO:0000313" key="3">
    <source>
        <dbReference type="EMBL" id="GAB1313737.1"/>
    </source>
</evidence>
<keyword evidence="2" id="KW-1133">Transmembrane helix</keyword>
<evidence type="ECO:0000256" key="1">
    <source>
        <dbReference type="SAM" id="Coils"/>
    </source>
</evidence>
<feature type="transmembrane region" description="Helical" evidence="2">
    <location>
        <begin position="299"/>
        <end position="322"/>
    </location>
</feature>
<name>A0ABQ0G7K5_9PEZI</name>
<dbReference type="RefSeq" id="XP_070915468.1">
    <property type="nucleotide sequence ID" value="XM_071059367.1"/>
</dbReference>
<gene>
    <name evidence="3" type="ORF">MFIFM68171_03947</name>
</gene>
<comment type="caution">
    <text evidence="3">The sequence shown here is derived from an EMBL/GenBank/DDBJ whole genome shotgun (WGS) entry which is preliminary data.</text>
</comment>
<keyword evidence="1" id="KW-0175">Coiled coil</keyword>
<dbReference type="Proteomes" id="UP001628179">
    <property type="component" value="Unassembled WGS sequence"/>
</dbReference>
<feature type="transmembrane region" description="Helical" evidence="2">
    <location>
        <begin position="362"/>
        <end position="382"/>
    </location>
</feature>
<accession>A0ABQ0G7K5</accession>
<keyword evidence="4" id="KW-1185">Reference proteome</keyword>
<dbReference type="EMBL" id="BAAFSV010000002">
    <property type="protein sequence ID" value="GAB1313737.1"/>
    <property type="molecule type" value="Genomic_DNA"/>
</dbReference>
<reference evidence="3 4" key="1">
    <citation type="submission" date="2024-09" db="EMBL/GenBank/DDBJ databases">
        <title>Itraconazole resistance in Madurella fahalii resulting from another homologue of gene encoding cytochrome P450 14-alpha sterol demethylase (CYP51).</title>
        <authorList>
            <person name="Yoshioka I."/>
            <person name="Fahal A.H."/>
            <person name="Kaneko S."/>
            <person name="Yaguchi T."/>
        </authorList>
    </citation>
    <scope>NUCLEOTIDE SEQUENCE [LARGE SCALE GENOMIC DNA]</scope>
    <source>
        <strain evidence="3 4">IFM 68171</strain>
    </source>
</reference>
<organism evidence="3 4">
    <name type="scientific">Madurella fahalii</name>
    <dbReference type="NCBI Taxonomy" id="1157608"/>
    <lineage>
        <taxon>Eukaryota</taxon>
        <taxon>Fungi</taxon>
        <taxon>Dikarya</taxon>
        <taxon>Ascomycota</taxon>
        <taxon>Pezizomycotina</taxon>
        <taxon>Sordariomycetes</taxon>
        <taxon>Sordariomycetidae</taxon>
        <taxon>Sordariales</taxon>
        <taxon>Sordariales incertae sedis</taxon>
        <taxon>Madurella</taxon>
    </lineage>
</organism>
<feature type="coiled-coil region" evidence="1">
    <location>
        <begin position="199"/>
        <end position="263"/>
    </location>
</feature>
<keyword evidence="2" id="KW-0812">Transmembrane</keyword>
<proteinExistence type="predicted"/>
<keyword evidence="2" id="KW-0472">Membrane</keyword>
<evidence type="ECO:0000313" key="4">
    <source>
        <dbReference type="Proteomes" id="UP001628179"/>
    </source>
</evidence>